<sequence>MAFDEKLSDRIREALVNVPNVTEKRMFGGICFMVNDKMCVGIADEKLMCRIGEAQYGDALSKPGCTEMVFTGRPMKGYVYVEPEGMRTNKDFKYWIDLCLAFNPLAKASKKKA</sequence>
<gene>
    <name evidence="2" type="ORF">FEN17_07240</name>
</gene>
<dbReference type="InterPro" id="IPR007076">
    <property type="entry name" value="TfoX_N"/>
</dbReference>
<dbReference type="EMBL" id="VCEJ01000002">
    <property type="protein sequence ID" value="TLV03393.1"/>
    <property type="molecule type" value="Genomic_DNA"/>
</dbReference>
<name>A0A5R9L4C4_9BACT</name>
<keyword evidence="3" id="KW-1185">Reference proteome</keyword>
<protein>
    <submittedName>
        <fullName evidence="2">TfoX/Sxy family protein</fullName>
    </submittedName>
</protein>
<evidence type="ECO:0000313" key="3">
    <source>
        <dbReference type="Proteomes" id="UP000306402"/>
    </source>
</evidence>
<dbReference type="SUPFAM" id="SSF159894">
    <property type="entry name" value="YgaC/TfoX-N like"/>
    <property type="match status" value="1"/>
</dbReference>
<dbReference type="RefSeq" id="WP_138364601.1">
    <property type="nucleotide sequence ID" value="NZ_VCEJ01000002.1"/>
</dbReference>
<dbReference type="Pfam" id="PF04993">
    <property type="entry name" value="TfoX_N"/>
    <property type="match status" value="1"/>
</dbReference>
<evidence type="ECO:0000259" key="1">
    <source>
        <dbReference type="Pfam" id="PF04993"/>
    </source>
</evidence>
<dbReference type="OrthoDB" id="214902at2"/>
<organism evidence="2 3">
    <name type="scientific">Dyadobacter luticola</name>
    <dbReference type="NCBI Taxonomy" id="1979387"/>
    <lineage>
        <taxon>Bacteria</taxon>
        <taxon>Pseudomonadati</taxon>
        <taxon>Bacteroidota</taxon>
        <taxon>Cytophagia</taxon>
        <taxon>Cytophagales</taxon>
        <taxon>Spirosomataceae</taxon>
        <taxon>Dyadobacter</taxon>
    </lineage>
</organism>
<comment type="caution">
    <text evidence="2">The sequence shown here is derived from an EMBL/GenBank/DDBJ whole genome shotgun (WGS) entry which is preliminary data.</text>
</comment>
<proteinExistence type="predicted"/>
<dbReference type="Gene3D" id="3.30.1460.30">
    <property type="entry name" value="YgaC/TfoX-N like chaperone"/>
    <property type="match status" value="1"/>
</dbReference>
<evidence type="ECO:0000313" key="2">
    <source>
        <dbReference type="EMBL" id="TLV03393.1"/>
    </source>
</evidence>
<accession>A0A5R9L4C4</accession>
<dbReference type="Proteomes" id="UP000306402">
    <property type="component" value="Unassembled WGS sequence"/>
</dbReference>
<dbReference type="AlphaFoldDB" id="A0A5R9L4C4"/>
<feature type="domain" description="TfoX N-terminal" evidence="1">
    <location>
        <begin position="15"/>
        <end position="102"/>
    </location>
</feature>
<reference evidence="2 3" key="1">
    <citation type="submission" date="2019-05" db="EMBL/GenBank/DDBJ databases">
        <authorList>
            <person name="Qu J.-H."/>
        </authorList>
    </citation>
    <scope>NUCLEOTIDE SEQUENCE [LARGE SCALE GENOMIC DNA]</scope>
    <source>
        <strain evidence="2 3">T17</strain>
    </source>
</reference>